<protein>
    <submittedName>
        <fullName evidence="3">Band 7</fullName>
    </submittedName>
</protein>
<dbReference type="Gene3D" id="2.160.20.10">
    <property type="entry name" value="Single-stranded right-handed beta-helix, Pectin lyase-like"/>
    <property type="match status" value="1"/>
</dbReference>
<feature type="signal peptide" evidence="1">
    <location>
        <begin position="1"/>
        <end position="22"/>
    </location>
</feature>
<dbReference type="SUPFAM" id="SSF51126">
    <property type="entry name" value="Pectin lyase-like"/>
    <property type="match status" value="2"/>
</dbReference>
<organism evidence="3 4">
    <name type="scientific">Micractinium conductrix</name>
    <dbReference type="NCBI Taxonomy" id="554055"/>
    <lineage>
        <taxon>Eukaryota</taxon>
        <taxon>Viridiplantae</taxon>
        <taxon>Chlorophyta</taxon>
        <taxon>core chlorophytes</taxon>
        <taxon>Trebouxiophyceae</taxon>
        <taxon>Chlorellales</taxon>
        <taxon>Chlorellaceae</taxon>
        <taxon>Chlorella clade</taxon>
        <taxon>Micractinium</taxon>
    </lineage>
</organism>
<gene>
    <name evidence="3" type="ORF">C2E20_3123</name>
</gene>
<evidence type="ECO:0000313" key="4">
    <source>
        <dbReference type="Proteomes" id="UP000239649"/>
    </source>
</evidence>
<evidence type="ECO:0000256" key="1">
    <source>
        <dbReference type="SAM" id="SignalP"/>
    </source>
</evidence>
<evidence type="ECO:0000259" key="2">
    <source>
        <dbReference type="Pfam" id="PF12708"/>
    </source>
</evidence>
<dbReference type="AlphaFoldDB" id="A0A2P6VIM0"/>
<dbReference type="OrthoDB" id="509184at2759"/>
<sequence length="601" mass="64594">MRAAILSLLLLGLAGVLPGTAAQPKKRISSLYLPAGRGYDWSRAGYGAGKHPPYRAATFNVKTQFGAKGDGRTDDTRALQRAVAAACDRRDGGVVYLPAGTYILRKPIEIRRPNVVIRGAGRGSTRIYIPRSLSQVFGRTWVSVGRNFVKSPWSHGGAFITFRGTGQKSRNERTLLTTISADMAAHSRRIPVASSAAVQVGQMIRVFANDRSTGRPAGVDAAGEGQSRFGNVTLSRQQAPAWVQQTAAYQGAMDALLTSAEAGEGVSVAQAVAVDAASAVTAGAVGAAAAPRNSIVAWVYAGLADTGAANQGIVETDALAASARVVAKGRGWIQVDREIPFPVLSSRGWKGRVHAEKPTVYGCGIERLTIAFPHTAVGPHWTDAGYNAIEMNQLADSWVRDVSVINADNALMTFWVDRSTFTGVTVTVSKPRWNPRSDLRDNGHQAILVATGHSNLVTRFNIAARYIHDLAVTGTSLTVFEGGSGVDINCDHHRQGPWGNLFTDIVIGKGSRPFWSGGGKGRGANAGQGTTFWNLRRAGNPRSRLELPKCSRDFGAGLSFMGVWKYKSCPSMRWLVWGVRSNRPRNLYRAQLQARRTGRYI</sequence>
<dbReference type="InterPro" id="IPR012334">
    <property type="entry name" value="Pectin_lyas_fold"/>
</dbReference>
<reference evidence="3 4" key="1">
    <citation type="journal article" date="2018" name="Plant J.">
        <title>Genome sequences of Chlorella sorokiniana UTEX 1602 and Micractinium conductrix SAG 241.80: implications to maltose excretion by a green alga.</title>
        <authorList>
            <person name="Arriola M.B."/>
            <person name="Velmurugan N."/>
            <person name="Zhang Y."/>
            <person name="Plunkett M.H."/>
            <person name="Hondzo H."/>
            <person name="Barney B.M."/>
        </authorList>
    </citation>
    <scope>NUCLEOTIDE SEQUENCE [LARGE SCALE GENOMIC DNA]</scope>
    <source>
        <strain evidence="3 4">SAG 241.80</strain>
    </source>
</reference>
<evidence type="ECO:0000313" key="3">
    <source>
        <dbReference type="EMBL" id="PSC73918.1"/>
    </source>
</evidence>
<dbReference type="EMBL" id="LHPF02000006">
    <property type="protein sequence ID" value="PSC73918.1"/>
    <property type="molecule type" value="Genomic_DNA"/>
</dbReference>
<accession>A0A2P6VIM0</accession>
<dbReference type="Pfam" id="PF12708">
    <property type="entry name" value="Pect-lyase_RHGA_epim"/>
    <property type="match status" value="1"/>
</dbReference>
<feature type="domain" description="Rhamnogalacturonase A/B/Epimerase-like pectate lyase" evidence="2">
    <location>
        <begin position="59"/>
        <end position="151"/>
    </location>
</feature>
<feature type="chain" id="PRO_5015167295" evidence="1">
    <location>
        <begin position="23"/>
        <end position="601"/>
    </location>
</feature>
<dbReference type="InterPro" id="IPR011050">
    <property type="entry name" value="Pectin_lyase_fold/virulence"/>
</dbReference>
<name>A0A2P6VIM0_9CHLO</name>
<dbReference type="InterPro" id="IPR024535">
    <property type="entry name" value="RHGA/B-epi-like_pectate_lyase"/>
</dbReference>
<keyword evidence="4" id="KW-1185">Reference proteome</keyword>
<dbReference type="Proteomes" id="UP000239649">
    <property type="component" value="Unassembled WGS sequence"/>
</dbReference>
<proteinExistence type="predicted"/>
<keyword evidence="1" id="KW-0732">Signal</keyword>
<comment type="caution">
    <text evidence="3">The sequence shown here is derived from an EMBL/GenBank/DDBJ whole genome shotgun (WGS) entry which is preliminary data.</text>
</comment>